<dbReference type="Proteomes" id="UP000003191">
    <property type="component" value="Unassembled WGS sequence"/>
</dbReference>
<accession>D4BPG5</accession>
<gene>
    <name evidence="1" type="ORF">BIFBRE_03974</name>
</gene>
<proteinExistence type="predicted"/>
<keyword evidence="2" id="KW-1185">Reference proteome</keyword>
<evidence type="ECO:0000313" key="2">
    <source>
        <dbReference type="Proteomes" id="UP000003191"/>
    </source>
</evidence>
<dbReference type="EMBL" id="ACCG02000009">
    <property type="protein sequence ID" value="EFE89552.1"/>
    <property type="molecule type" value="Genomic_DNA"/>
</dbReference>
<name>D4BPG5_BIFBR</name>
<reference evidence="1 2" key="1">
    <citation type="submission" date="2010-02" db="EMBL/GenBank/DDBJ databases">
        <authorList>
            <person name="Weinstock G."/>
            <person name="Sodergren E."/>
            <person name="Clifton S."/>
            <person name="Fulton L."/>
            <person name="Fulton B."/>
            <person name="Courtney L."/>
            <person name="Fronick C."/>
            <person name="Harrison M."/>
            <person name="Strong C."/>
            <person name="Farmer C."/>
            <person name="Delahaunty K."/>
            <person name="Markovic C."/>
            <person name="Hall O."/>
            <person name="Minx P."/>
            <person name="Tomlinson C."/>
            <person name="Mitreva M."/>
            <person name="Nelson J."/>
            <person name="Hou S."/>
            <person name="Wollam A."/>
            <person name="Pepin K.H."/>
            <person name="Johnson M."/>
            <person name="Bhonagiri V."/>
            <person name="Zhang X."/>
            <person name="Suruliraj S."/>
            <person name="Warren W."/>
            <person name="Chinwalla A."/>
            <person name="Mardis E.R."/>
            <person name="Wilson R.K."/>
        </authorList>
    </citation>
    <scope>NUCLEOTIDE SEQUENCE [LARGE SCALE GENOMIC DNA]</scope>
    <source>
        <strain evidence="1 2">DSM 20213</strain>
    </source>
</reference>
<organism evidence="1 2">
    <name type="scientific">Bifidobacterium breve DSM 20213 = JCM 1192</name>
    <dbReference type="NCBI Taxonomy" id="518634"/>
    <lineage>
        <taxon>Bacteria</taxon>
        <taxon>Bacillati</taxon>
        <taxon>Actinomycetota</taxon>
        <taxon>Actinomycetes</taxon>
        <taxon>Bifidobacteriales</taxon>
        <taxon>Bifidobacteriaceae</taxon>
        <taxon>Bifidobacterium</taxon>
    </lineage>
</organism>
<comment type="caution">
    <text evidence="1">The sequence shown here is derived from an EMBL/GenBank/DDBJ whole genome shotgun (WGS) entry which is preliminary data.</text>
</comment>
<protein>
    <submittedName>
        <fullName evidence="1">Uncharacterized protein</fullName>
    </submittedName>
</protein>
<evidence type="ECO:0000313" key="1">
    <source>
        <dbReference type="EMBL" id="EFE89552.1"/>
    </source>
</evidence>
<dbReference type="HOGENOM" id="CLU_1567649_0_0_11"/>
<dbReference type="AlphaFoldDB" id="D4BPG5"/>
<sequence length="170" mass="18031">MQGSDDGAAVLGGSLISAHGGVPAWVAQGFGAGGLVRGDERVRVIGVLEVQVAEQTAAHQSRTNDDPLLLSAGQVKNAAIQQVLDTEALGHSRDTAINLFSWKSHVFDREASSSVTFALKYRVFGFWNTLPNSGVGRSIGTVSTSIPHVVWRPANTPWENEGISPLTTRV</sequence>